<organism evidence="2">
    <name type="scientific">Anguilla anguilla</name>
    <name type="common">European freshwater eel</name>
    <name type="synonym">Muraena anguilla</name>
    <dbReference type="NCBI Taxonomy" id="7936"/>
    <lineage>
        <taxon>Eukaryota</taxon>
        <taxon>Metazoa</taxon>
        <taxon>Chordata</taxon>
        <taxon>Craniata</taxon>
        <taxon>Vertebrata</taxon>
        <taxon>Euteleostomi</taxon>
        <taxon>Actinopterygii</taxon>
        <taxon>Neopterygii</taxon>
        <taxon>Teleostei</taxon>
        <taxon>Anguilliformes</taxon>
        <taxon>Anguillidae</taxon>
        <taxon>Anguilla</taxon>
    </lineage>
</organism>
<reference evidence="2" key="2">
    <citation type="journal article" date="2015" name="Fish Shellfish Immunol.">
        <title>Early steps in the European eel (Anguilla anguilla)-Vibrio vulnificus interaction in the gills: Role of the RtxA13 toxin.</title>
        <authorList>
            <person name="Callol A."/>
            <person name="Pajuelo D."/>
            <person name="Ebbesson L."/>
            <person name="Teles M."/>
            <person name="MacKenzie S."/>
            <person name="Amaro C."/>
        </authorList>
    </citation>
    <scope>NUCLEOTIDE SEQUENCE</scope>
</reference>
<protein>
    <submittedName>
        <fullName evidence="2">Uncharacterized protein</fullName>
    </submittedName>
</protein>
<evidence type="ECO:0000313" key="2">
    <source>
        <dbReference type="EMBL" id="JAH71215.1"/>
    </source>
</evidence>
<name>A0A0E9V178_ANGAN</name>
<evidence type="ECO:0000256" key="1">
    <source>
        <dbReference type="SAM" id="Phobius"/>
    </source>
</evidence>
<dbReference type="AlphaFoldDB" id="A0A0E9V178"/>
<keyword evidence="1" id="KW-0812">Transmembrane</keyword>
<proteinExistence type="predicted"/>
<keyword evidence="1" id="KW-1133">Transmembrane helix</keyword>
<sequence length="33" mass="3587">MSTLLIRLPLTSLTSLHALCTLMAILLAFTLKS</sequence>
<feature type="transmembrane region" description="Helical" evidence="1">
    <location>
        <begin position="12"/>
        <end position="31"/>
    </location>
</feature>
<reference evidence="2" key="1">
    <citation type="submission" date="2014-11" db="EMBL/GenBank/DDBJ databases">
        <authorList>
            <person name="Amaro Gonzalez C."/>
        </authorList>
    </citation>
    <scope>NUCLEOTIDE SEQUENCE</scope>
</reference>
<keyword evidence="1" id="KW-0472">Membrane</keyword>
<accession>A0A0E9V178</accession>
<dbReference type="EMBL" id="GBXM01037362">
    <property type="protein sequence ID" value="JAH71215.1"/>
    <property type="molecule type" value="Transcribed_RNA"/>
</dbReference>